<proteinExistence type="inferred from homology"/>
<evidence type="ECO:0000313" key="7">
    <source>
        <dbReference type="EMBL" id="VDP77405.1"/>
    </source>
</evidence>
<accession>A0A183AGL3</accession>
<feature type="region of interest" description="Disordered" evidence="5">
    <location>
        <begin position="250"/>
        <end position="269"/>
    </location>
</feature>
<comment type="subcellular location">
    <subcellularLocation>
        <location evidence="1">Cytoplasm</location>
        <location evidence="1">Cytoskeleton</location>
        <location evidence="1">Microtubule organizing center</location>
        <location evidence="1">Centrosome</location>
        <location evidence="1">Centriole</location>
    </subcellularLocation>
</comment>
<evidence type="ECO:0000256" key="5">
    <source>
        <dbReference type="SAM" id="MobiDB-lite"/>
    </source>
</evidence>
<organism evidence="9">
    <name type="scientific">Echinostoma caproni</name>
    <dbReference type="NCBI Taxonomy" id="27848"/>
    <lineage>
        <taxon>Eukaryota</taxon>
        <taxon>Metazoa</taxon>
        <taxon>Spiralia</taxon>
        <taxon>Lophotrochozoa</taxon>
        <taxon>Platyhelminthes</taxon>
        <taxon>Trematoda</taxon>
        <taxon>Digenea</taxon>
        <taxon>Plagiorchiida</taxon>
        <taxon>Echinostomata</taxon>
        <taxon>Echinostomatoidea</taxon>
        <taxon>Echinostomatidae</taxon>
        <taxon>Echinostoma</taxon>
    </lineage>
</organism>
<sequence length="435" mass="48508">MANQPVNDLSLISELSEPGDTLHSFNVLHSHLLGDVLAPRDRLPATRSPLASESSSSTSVKQVRFNESVTVSAAVNCSSSLAHPSGHGDYDETDVTTVTPLHVVSQSEDFLSKVYSPRVYSNPRFLDDPSVQITSNEAQSANTSLWLESSNEVKPRLVSPGKIQNTLALSVDVDQSSNFFRTSDHLPRPPPHYNSSNSSHNTALSSADPLALPESVHSPGIEIPVPRASRISSRSWESLSSLSSMVTDTLTETSDDGVTDLSKPKANTTRHLADQIHRLTERLSSYHLDEPGKKAWQEAERLVKEATVCSNTHNQLNVYTPNPSLTVNIPEQVSTYTNLMDLSVDESEIVRQERERVAEQRRRMAQLRRQEAKKKPQIPKPDLFEFFDPNRHVFQSVNLHFKGLPTFLPVITTASQEMMDVFHDRAMIDFCRLYM</sequence>
<feature type="domain" description="Protein phosphatase 1 regulatory subunit 35 C-terminal" evidence="6">
    <location>
        <begin position="298"/>
        <end position="423"/>
    </location>
</feature>
<keyword evidence="8" id="KW-1185">Reference proteome</keyword>
<dbReference type="GO" id="GO:0005814">
    <property type="term" value="C:centriole"/>
    <property type="evidence" value="ECO:0007669"/>
    <property type="project" value="UniProtKB-SubCell"/>
</dbReference>
<dbReference type="InterPro" id="IPR029135">
    <property type="entry name" value="PPP1R35_C"/>
</dbReference>
<evidence type="ECO:0000313" key="9">
    <source>
        <dbReference type="WBParaSite" id="ECPE_0000611101-mRNA-1"/>
    </source>
</evidence>
<keyword evidence="2" id="KW-0963">Cytoplasm</keyword>
<dbReference type="EMBL" id="UZAN01043031">
    <property type="protein sequence ID" value="VDP77405.1"/>
    <property type="molecule type" value="Genomic_DNA"/>
</dbReference>
<feature type="compositionally biased region" description="Low complexity" evidence="5">
    <location>
        <begin position="193"/>
        <end position="206"/>
    </location>
</feature>
<reference evidence="9" key="1">
    <citation type="submission" date="2016-06" db="UniProtKB">
        <authorList>
            <consortium name="WormBaseParasite"/>
        </authorList>
    </citation>
    <scope>IDENTIFICATION</scope>
</reference>
<evidence type="ECO:0000313" key="8">
    <source>
        <dbReference type="Proteomes" id="UP000272942"/>
    </source>
</evidence>
<feature type="region of interest" description="Disordered" evidence="5">
    <location>
        <begin position="180"/>
        <end position="222"/>
    </location>
</feature>
<name>A0A183AGL3_9TREM</name>
<evidence type="ECO:0000256" key="3">
    <source>
        <dbReference type="ARBA" id="ARBA00023212"/>
    </source>
</evidence>
<comment type="similarity">
    <text evidence="4">Belongs to the PPP1R35 family.</text>
</comment>
<evidence type="ECO:0000259" key="6">
    <source>
        <dbReference type="Pfam" id="PF15503"/>
    </source>
</evidence>
<dbReference type="AlphaFoldDB" id="A0A183AGL3"/>
<dbReference type="Pfam" id="PF15503">
    <property type="entry name" value="PPP1R35_C"/>
    <property type="match status" value="1"/>
</dbReference>
<dbReference type="Proteomes" id="UP000272942">
    <property type="component" value="Unassembled WGS sequence"/>
</dbReference>
<dbReference type="WBParaSite" id="ECPE_0000611101-mRNA-1">
    <property type="protein sequence ID" value="ECPE_0000611101-mRNA-1"/>
    <property type="gene ID" value="ECPE_0000611101"/>
</dbReference>
<evidence type="ECO:0000256" key="1">
    <source>
        <dbReference type="ARBA" id="ARBA00004114"/>
    </source>
</evidence>
<evidence type="ECO:0000256" key="2">
    <source>
        <dbReference type="ARBA" id="ARBA00022490"/>
    </source>
</evidence>
<reference evidence="7 8" key="2">
    <citation type="submission" date="2018-11" db="EMBL/GenBank/DDBJ databases">
        <authorList>
            <consortium name="Pathogen Informatics"/>
        </authorList>
    </citation>
    <scope>NUCLEOTIDE SEQUENCE [LARGE SCALE GENOMIC DNA]</scope>
    <source>
        <strain evidence="7 8">Egypt</strain>
    </source>
</reference>
<dbReference type="OrthoDB" id="6255118at2759"/>
<protein>
    <submittedName>
        <fullName evidence="9">PPP1R35_C domain-containing protein</fullName>
    </submittedName>
</protein>
<keyword evidence="3" id="KW-0206">Cytoskeleton</keyword>
<gene>
    <name evidence="7" type="ORF">ECPE_LOCUS6098</name>
</gene>
<evidence type="ECO:0000256" key="4">
    <source>
        <dbReference type="ARBA" id="ARBA00029452"/>
    </source>
</evidence>